<sequence>MEIFESEWNLKSPSALGLFYVFGFCRSYDKIVYGDFTLQNVNFMLGENFRRLFTRARTQRLVLQGRAFDWELRQGFVLLF</sequence>
<comment type="caution">
    <text evidence="1">The sequence shown here is derived from an EMBL/GenBank/DDBJ whole genome shotgun (WGS) entry which is preliminary data.</text>
</comment>
<accession>A0A0F6HC74</accession>
<proteinExistence type="predicted"/>
<evidence type="ECO:0000313" key="1">
    <source>
        <dbReference type="EMBL" id="EKO25902.1"/>
    </source>
</evidence>
<dbReference type="Proteomes" id="UP000006324">
    <property type="component" value="Unassembled WGS sequence"/>
</dbReference>
<dbReference type="EMBL" id="AHNQ02000019">
    <property type="protein sequence ID" value="EKO25902.1"/>
    <property type="molecule type" value="Genomic_DNA"/>
</dbReference>
<organism evidence="1 2">
    <name type="scientific">Leptospira interrogans str. UI 12621</name>
    <dbReference type="NCBI Taxonomy" id="1049937"/>
    <lineage>
        <taxon>Bacteria</taxon>
        <taxon>Pseudomonadati</taxon>
        <taxon>Spirochaetota</taxon>
        <taxon>Spirochaetia</taxon>
        <taxon>Leptospirales</taxon>
        <taxon>Leptospiraceae</taxon>
        <taxon>Leptospira</taxon>
    </lineage>
</organism>
<protein>
    <submittedName>
        <fullName evidence="1">Uncharacterized protein</fullName>
    </submittedName>
</protein>
<dbReference type="AlphaFoldDB" id="A0A0F6HC74"/>
<gene>
    <name evidence="1" type="ORF">LEP1GSC104_1667</name>
</gene>
<evidence type="ECO:0000313" key="2">
    <source>
        <dbReference type="Proteomes" id="UP000006324"/>
    </source>
</evidence>
<reference evidence="1 2" key="1">
    <citation type="submission" date="2012-09" db="EMBL/GenBank/DDBJ databases">
        <authorList>
            <person name="Harkins D.M."/>
            <person name="Durkin A.S."/>
            <person name="Brinkac L.M."/>
            <person name="Selengut J.D."/>
            <person name="Sanka R."/>
            <person name="DePew J."/>
            <person name="Purushe J."/>
            <person name="Chanthongthip A."/>
            <person name="Lattana O."/>
            <person name="Phetsouvanh R."/>
            <person name="Newton P.N."/>
            <person name="Vinetz J.M."/>
            <person name="Sutton G.G."/>
            <person name="Nelson W.C."/>
            <person name="Fouts D.E."/>
        </authorList>
    </citation>
    <scope>NUCLEOTIDE SEQUENCE [LARGE SCALE GENOMIC DNA]</scope>
    <source>
        <strain evidence="1 2">UI 12621</strain>
    </source>
</reference>
<name>A0A0F6HC74_LEPIR</name>